<evidence type="ECO:0000256" key="6">
    <source>
        <dbReference type="ARBA" id="ARBA00023014"/>
    </source>
</evidence>
<keyword evidence="4" id="KW-0560">Oxidoreductase</keyword>
<dbReference type="SUPFAM" id="SSF50022">
    <property type="entry name" value="ISP domain"/>
    <property type="match status" value="1"/>
</dbReference>
<evidence type="ECO:0000256" key="3">
    <source>
        <dbReference type="ARBA" id="ARBA00022723"/>
    </source>
</evidence>
<dbReference type="SUPFAM" id="SSF55961">
    <property type="entry name" value="Bet v1-like"/>
    <property type="match status" value="1"/>
</dbReference>
<dbReference type="GO" id="GO:0051213">
    <property type="term" value="F:dioxygenase activity"/>
    <property type="evidence" value="ECO:0007669"/>
    <property type="project" value="UniProtKB-KW"/>
</dbReference>
<dbReference type="Gene3D" id="3.90.380.10">
    <property type="entry name" value="Naphthalene 1,2-dioxygenase Alpha Subunit, Chain A, domain 1"/>
    <property type="match status" value="2"/>
</dbReference>
<feature type="domain" description="Rieske" evidence="8">
    <location>
        <begin position="82"/>
        <end position="180"/>
    </location>
</feature>
<keyword evidence="5" id="KW-0408">Iron</keyword>
<keyword evidence="10" id="KW-1185">Reference proteome</keyword>
<dbReference type="InterPro" id="IPR015879">
    <property type="entry name" value="Ring_hydroxy_dOase_asu_C_dom"/>
</dbReference>
<dbReference type="InterPro" id="IPR036922">
    <property type="entry name" value="Rieske_2Fe-2S_sf"/>
</dbReference>
<evidence type="ECO:0000256" key="5">
    <source>
        <dbReference type="ARBA" id="ARBA00023004"/>
    </source>
</evidence>
<evidence type="ECO:0000256" key="7">
    <source>
        <dbReference type="SAM" id="MobiDB-lite"/>
    </source>
</evidence>
<proteinExistence type="predicted"/>
<dbReference type="EMBL" id="JACEIB010000003">
    <property type="protein sequence ID" value="MBA2933834.1"/>
    <property type="molecule type" value="Genomic_DNA"/>
</dbReference>
<feature type="region of interest" description="Disordered" evidence="7">
    <location>
        <begin position="30"/>
        <end position="49"/>
    </location>
</feature>
<evidence type="ECO:0000313" key="9">
    <source>
        <dbReference type="EMBL" id="MBA2933834.1"/>
    </source>
</evidence>
<keyword evidence="9" id="KW-0223">Dioxygenase</keyword>
<dbReference type="InterPro" id="IPR001663">
    <property type="entry name" value="Rng_hydr_dOase-A"/>
</dbReference>
<comment type="cofactor">
    <cofactor evidence="1">
        <name>Fe cation</name>
        <dbReference type="ChEBI" id="CHEBI:24875"/>
    </cofactor>
</comment>
<keyword evidence="6" id="KW-0411">Iron-sulfur</keyword>
<dbReference type="PRINTS" id="PR00090">
    <property type="entry name" value="RNGDIOXGNASE"/>
</dbReference>
<evidence type="ECO:0000313" key="10">
    <source>
        <dbReference type="Proteomes" id="UP000570166"/>
    </source>
</evidence>
<dbReference type="Gene3D" id="2.102.10.10">
    <property type="entry name" value="Rieske [2Fe-2S] iron-sulphur domain"/>
    <property type="match status" value="1"/>
</dbReference>
<protein>
    <submittedName>
        <fullName evidence="9">Aromatic ring-hydroxylating dioxygenase subunit alpha</fullName>
    </submittedName>
</protein>
<evidence type="ECO:0000256" key="2">
    <source>
        <dbReference type="ARBA" id="ARBA00022714"/>
    </source>
</evidence>
<evidence type="ECO:0000256" key="1">
    <source>
        <dbReference type="ARBA" id="ARBA00001962"/>
    </source>
</evidence>
<dbReference type="RefSeq" id="WP_160363628.1">
    <property type="nucleotide sequence ID" value="NZ_JACEIB010000003.1"/>
</dbReference>
<evidence type="ECO:0000259" key="8">
    <source>
        <dbReference type="PROSITE" id="PS51296"/>
    </source>
</evidence>
<dbReference type="InterPro" id="IPR017941">
    <property type="entry name" value="Rieske_2Fe-2S"/>
</dbReference>
<dbReference type="Pfam" id="PF00848">
    <property type="entry name" value="Ring_hydroxyl_A"/>
    <property type="match status" value="1"/>
</dbReference>
<dbReference type="PROSITE" id="PS51296">
    <property type="entry name" value="RIESKE"/>
    <property type="match status" value="1"/>
</dbReference>
<evidence type="ECO:0000256" key="4">
    <source>
        <dbReference type="ARBA" id="ARBA00023002"/>
    </source>
</evidence>
<keyword evidence="3" id="KW-0479">Metal-binding</keyword>
<gene>
    <name evidence="9" type="ORF">HZF05_06935</name>
</gene>
<name>A0A838L3T1_9SPHN</name>
<dbReference type="GO" id="GO:0051537">
    <property type="term" value="F:2 iron, 2 sulfur cluster binding"/>
    <property type="evidence" value="ECO:0007669"/>
    <property type="project" value="UniProtKB-KW"/>
</dbReference>
<keyword evidence="2" id="KW-0001">2Fe-2S</keyword>
<comment type="caution">
    <text evidence="9">The sequence shown here is derived from an EMBL/GenBank/DDBJ whole genome shotgun (WGS) entry which is preliminary data.</text>
</comment>
<dbReference type="PANTHER" id="PTHR43756:SF5">
    <property type="entry name" value="CHOLINE MONOOXYGENASE, CHLOROPLASTIC"/>
    <property type="match status" value="1"/>
</dbReference>
<dbReference type="PANTHER" id="PTHR43756">
    <property type="entry name" value="CHOLINE MONOOXYGENASE, CHLOROPLASTIC"/>
    <property type="match status" value="1"/>
</dbReference>
<dbReference type="CDD" id="cd03469">
    <property type="entry name" value="Rieske_RO_Alpha_N"/>
    <property type="match status" value="1"/>
</dbReference>
<organism evidence="9 10">
    <name type="scientific">Sphingomonas chungangi</name>
    <dbReference type="NCBI Taxonomy" id="2683589"/>
    <lineage>
        <taxon>Bacteria</taxon>
        <taxon>Pseudomonadati</taxon>
        <taxon>Pseudomonadota</taxon>
        <taxon>Alphaproteobacteria</taxon>
        <taxon>Sphingomonadales</taxon>
        <taxon>Sphingomonadaceae</taxon>
        <taxon>Sphingomonas</taxon>
    </lineage>
</organism>
<dbReference type="GO" id="GO:0005506">
    <property type="term" value="F:iron ion binding"/>
    <property type="evidence" value="ECO:0007669"/>
    <property type="project" value="InterPro"/>
</dbReference>
<sequence>MATVADEPKEAAERFVPLPRRLTDSQLDSIRALPAHDRAPTPTTEASRPAEVYTDPTRFAAEMAHIFRKVAVPITPSCRLPEPGTLFADDSFGVPVLLTRDRAGKVRAFYNICLHRGSKVVDGCDPVKAGRVSCPYHAWTYGLDGQLVGIPRAETFPSADKAALGLMPMPVHETAGYIWVGLEKGREAPLPPGTDRLDADLCALGLREMHVYGQRHYDLASNWKLVVEPFLEAYHVQRLHAKTVAGLNADVNPVMVWLGEHLRQTAGKIQFVPGEEELNSDRLHRTITHSYFVFPNTIIVTSPYFISSMILMPRAVDRTIVQYTMLMPQPIRSERGEDLFRRSYAFQDEIFSEDFGAGVMQQQALSCGALETVRYGGMEAPIGPFHDLVERYLP</sequence>
<dbReference type="AlphaFoldDB" id="A0A838L3T1"/>
<dbReference type="Pfam" id="PF00355">
    <property type="entry name" value="Rieske"/>
    <property type="match status" value="1"/>
</dbReference>
<accession>A0A838L3T1</accession>
<reference evidence="9 10" key="1">
    <citation type="submission" date="2020-07" db="EMBL/GenBank/DDBJ databases">
        <authorList>
            <person name="Sun Q."/>
        </authorList>
    </citation>
    <scope>NUCLEOTIDE SEQUENCE [LARGE SCALE GENOMIC DNA]</scope>
    <source>
        <strain evidence="9 10">CGMCC 1.13654</strain>
    </source>
</reference>
<dbReference type="Proteomes" id="UP000570166">
    <property type="component" value="Unassembled WGS sequence"/>
</dbReference>